<dbReference type="CTD" id="9824233"/>
<dbReference type="RefSeq" id="XP_003112437.2">
    <property type="nucleotide sequence ID" value="XM_003112389.2"/>
</dbReference>
<protein>
    <recommendedName>
        <fullName evidence="1">DUF4440 domain-containing protein</fullName>
    </recommendedName>
</protein>
<comment type="caution">
    <text evidence="2">The sequence shown here is derived from an EMBL/GenBank/DDBJ whole genome shotgun (WGS) entry which is preliminary data.</text>
</comment>
<organism evidence="2 3">
    <name type="scientific">Caenorhabditis remanei</name>
    <name type="common">Caenorhabditis vulgaris</name>
    <dbReference type="NCBI Taxonomy" id="31234"/>
    <lineage>
        <taxon>Eukaryota</taxon>
        <taxon>Metazoa</taxon>
        <taxon>Ecdysozoa</taxon>
        <taxon>Nematoda</taxon>
        <taxon>Chromadorea</taxon>
        <taxon>Rhabditida</taxon>
        <taxon>Rhabditina</taxon>
        <taxon>Rhabditomorpha</taxon>
        <taxon>Rhabditoidea</taxon>
        <taxon>Rhabditidae</taxon>
        <taxon>Peloderinae</taxon>
        <taxon>Caenorhabditis</taxon>
    </lineage>
</organism>
<reference evidence="2 3" key="1">
    <citation type="submission" date="2019-12" db="EMBL/GenBank/DDBJ databases">
        <title>Chromosome-level assembly of the Caenorhabditis remanei genome.</title>
        <authorList>
            <person name="Teterina A.A."/>
            <person name="Willis J.H."/>
            <person name="Phillips P.C."/>
        </authorList>
    </citation>
    <scope>NUCLEOTIDE SEQUENCE [LARGE SCALE GENOMIC DNA]</scope>
    <source>
        <strain evidence="2 3">PX506</strain>
        <tissue evidence="2">Whole organism</tissue>
    </source>
</reference>
<name>A0A6A5G8F9_CAERE</name>
<dbReference type="AlphaFoldDB" id="A0A6A5G8F9"/>
<evidence type="ECO:0000313" key="2">
    <source>
        <dbReference type="EMBL" id="KAF1751270.1"/>
    </source>
</evidence>
<dbReference type="KEGG" id="crq:GCK72_017824"/>
<dbReference type="Proteomes" id="UP000483820">
    <property type="component" value="Chromosome V"/>
</dbReference>
<dbReference type="EMBL" id="WUAV01000005">
    <property type="protein sequence ID" value="KAF1751270.1"/>
    <property type="molecule type" value="Genomic_DNA"/>
</dbReference>
<evidence type="ECO:0000313" key="3">
    <source>
        <dbReference type="Proteomes" id="UP000483820"/>
    </source>
</evidence>
<feature type="domain" description="DUF4440" evidence="1">
    <location>
        <begin position="31"/>
        <end position="130"/>
    </location>
</feature>
<evidence type="ECO:0000259" key="1">
    <source>
        <dbReference type="Pfam" id="PF14534"/>
    </source>
</evidence>
<dbReference type="InterPro" id="IPR027843">
    <property type="entry name" value="DUF4440"/>
</dbReference>
<dbReference type="GeneID" id="9824233"/>
<sequence length="139" mass="16435">MLRMVSNMKLTCEDPTELQKTLAPYFAGFNRTTECADAEGSMRFMHPQGVIVQKDTTSTFGKEALTDLFKRWYDFTGPYYFNRYDEKYSGGGDWIVVEARMELVKVQGKEVILRGEVMHIWKKEKDEWLMFYEQYHVDN</sequence>
<dbReference type="PANTHER" id="PTHR31664:SF6">
    <property type="entry name" value="DUF4440 DOMAIN-CONTAINING PROTEIN"/>
    <property type="match status" value="1"/>
</dbReference>
<proteinExistence type="predicted"/>
<dbReference type="PANTHER" id="PTHR31664">
    <property type="entry name" value="PROTEIN CBG16427"/>
    <property type="match status" value="1"/>
</dbReference>
<dbReference type="Gene3D" id="3.10.450.50">
    <property type="match status" value="1"/>
</dbReference>
<gene>
    <name evidence="2" type="ORF">GCK72_017824</name>
</gene>
<dbReference type="Pfam" id="PF14534">
    <property type="entry name" value="DUF4440"/>
    <property type="match status" value="1"/>
</dbReference>
<accession>A0A6A5G8F9</accession>
<dbReference type="SUPFAM" id="SSF54427">
    <property type="entry name" value="NTF2-like"/>
    <property type="match status" value="1"/>
</dbReference>
<dbReference type="InterPro" id="IPR032710">
    <property type="entry name" value="NTF2-like_dom_sf"/>
</dbReference>